<evidence type="ECO:0000313" key="3">
    <source>
        <dbReference type="EMBL" id="WYY06783.1"/>
    </source>
</evidence>
<dbReference type="RefSeq" id="WP_066170601.1">
    <property type="nucleotide sequence ID" value="NZ_CP136137.1"/>
</dbReference>
<comment type="similarity">
    <text evidence="1">Belongs to the short-chain dehydrogenases/reductases (SDR) family.</text>
</comment>
<keyword evidence="4" id="KW-1185">Reference proteome</keyword>
<evidence type="ECO:0000259" key="2">
    <source>
        <dbReference type="SMART" id="SM00822"/>
    </source>
</evidence>
<dbReference type="Proteomes" id="UP001479933">
    <property type="component" value="Chromosome"/>
</dbReference>
<proteinExistence type="inferred from homology"/>
<dbReference type="PRINTS" id="PR00080">
    <property type="entry name" value="SDRFAMILY"/>
</dbReference>
<dbReference type="InterPro" id="IPR036291">
    <property type="entry name" value="NAD(P)-bd_dom_sf"/>
</dbReference>
<sequence>MGVQNLSGRRIIVTGGASGMGEGLVRAFPGYGAEVVSLDLAEEAGRSIADDAGASFQQVDVSDQYSVDRAIAAAVDTLGGLDVLVHAAGIAPFAPSESTPLDLWNTVMAINATGTMLTNQAAFRYLQADGGAILNFASAAGLDGLPGKAAYSASKGAVLAWTRTVAAEWGRYGITVNAIAPAIWTPMYDKTRSEMSEEQLVRHDAIMAQQIPIGGRLGDITNDFVPVMAFYASEGAGFVTGQTIAIDGGTLKVR</sequence>
<gene>
    <name evidence="3" type="ORF">RVF87_17265</name>
</gene>
<dbReference type="Gene3D" id="3.40.50.720">
    <property type="entry name" value="NAD(P)-binding Rossmann-like Domain"/>
    <property type="match status" value="1"/>
</dbReference>
<reference evidence="3 4" key="1">
    <citation type="journal article" date="2023" name="Virus Evol.">
        <title>Computational host range prediction-The good, the bad, and the ugly.</title>
        <authorList>
            <person name="Howell A.A."/>
            <person name="Versoza C.J."/>
            <person name="Pfeifer S.P."/>
        </authorList>
    </citation>
    <scope>NUCLEOTIDE SEQUENCE [LARGE SCALE GENOMIC DNA]</scope>
    <source>
        <strain evidence="3 4">1610/1b</strain>
    </source>
</reference>
<feature type="domain" description="Ketoreductase" evidence="2">
    <location>
        <begin position="9"/>
        <end position="182"/>
    </location>
</feature>
<dbReference type="SMART" id="SM00822">
    <property type="entry name" value="PKS_KR"/>
    <property type="match status" value="1"/>
</dbReference>
<evidence type="ECO:0000256" key="1">
    <source>
        <dbReference type="ARBA" id="ARBA00006484"/>
    </source>
</evidence>
<dbReference type="PANTHER" id="PTHR42760">
    <property type="entry name" value="SHORT-CHAIN DEHYDROGENASES/REDUCTASES FAMILY MEMBER"/>
    <property type="match status" value="1"/>
</dbReference>
<dbReference type="InterPro" id="IPR020904">
    <property type="entry name" value="Sc_DH/Rdtase_CS"/>
</dbReference>
<dbReference type="PRINTS" id="PR00081">
    <property type="entry name" value="GDHRDH"/>
</dbReference>
<organism evidence="3 4">
    <name type="scientific">Gordonia hydrophobica</name>
    <dbReference type="NCBI Taxonomy" id="40516"/>
    <lineage>
        <taxon>Bacteria</taxon>
        <taxon>Bacillati</taxon>
        <taxon>Actinomycetota</taxon>
        <taxon>Actinomycetes</taxon>
        <taxon>Mycobacteriales</taxon>
        <taxon>Gordoniaceae</taxon>
        <taxon>Gordonia</taxon>
    </lineage>
</organism>
<dbReference type="PROSITE" id="PS00061">
    <property type="entry name" value="ADH_SHORT"/>
    <property type="match status" value="1"/>
</dbReference>
<dbReference type="EMBL" id="CP136137">
    <property type="protein sequence ID" value="WYY06783.1"/>
    <property type="molecule type" value="Genomic_DNA"/>
</dbReference>
<dbReference type="Pfam" id="PF13561">
    <property type="entry name" value="adh_short_C2"/>
    <property type="match status" value="1"/>
</dbReference>
<evidence type="ECO:0000313" key="4">
    <source>
        <dbReference type="Proteomes" id="UP001479933"/>
    </source>
</evidence>
<name>A0ABZ2TZB9_9ACTN</name>
<dbReference type="SUPFAM" id="SSF51735">
    <property type="entry name" value="NAD(P)-binding Rossmann-fold domains"/>
    <property type="match status" value="1"/>
</dbReference>
<accession>A0ABZ2TZB9</accession>
<dbReference type="CDD" id="cd05233">
    <property type="entry name" value="SDR_c"/>
    <property type="match status" value="1"/>
</dbReference>
<protein>
    <submittedName>
        <fullName evidence="3">SDR family NAD(P)-dependent oxidoreductase</fullName>
    </submittedName>
</protein>
<dbReference type="InterPro" id="IPR002347">
    <property type="entry name" value="SDR_fam"/>
</dbReference>
<dbReference type="InterPro" id="IPR057326">
    <property type="entry name" value="KR_dom"/>
</dbReference>